<dbReference type="Gene3D" id="3.20.20.80">
    <property type="entry name" value="Glycosidases"/>
    <property type="match status" value="1"/>
</dbReference>
<evidence type="ECO:0000259" key="5">
    <source>
        <dbReference type="PROSITE" id="PS51910"/>
    </source>
</evidence>
<dbReference type="PROSITE" id="PS01095">
    <property type="entry name" value="GH18_1"/>
    <property type="match status" value="1"/>
</dbReference>
<dbReference type="PANTHER" id="PTHR11177">
    <property type="entry name" value="CHITINASE"/>
    <property type="match status" value="1"/>
</dbReference>
<dbReference type="InParanoid" id="B8C915"/>
<dbReference type="KEGG" id="tps:THAPSDRAFT_263622"/>
<dbReference type="GO" id="GO:0006032">
    <property type="term" value="P:chitin catabolic process"/>
    <property type="evidence" value="ECO:0000318"/>
    <property type="project" value="GO_Central"/>
</dbReference>
<dbReference type="Pfam" id="PF00704">
    <property type="entry name" value="Glyco_hydro_18"/>
    <property type="match status" value="1"/>
</dbReference>
<evidence type="ECO:0000313" key="6">
    <source>
        <dbReference type="EMBL" id="EED89774.1"/>
    </source>
</evidence>
<evidence type="ECO:0000256" key="4">
    <source>
        <dbReference type="RuleBase" id="RU004453"/>
    </source>
</evidence>
<dbReference type="SUPFAM" id="SSF51445">
    <property type="entry name" value="(Trans)glycosidases"/>
    <property type="match status" value="1"/>
</dbReference>
<keyword evidence="2 3" id="KW-0326">Glycosidase</keyword>
<dbReference type="HOGENOM" id="CLU_002833_14_1_1"/>
<feature type="non-terminal residue" evidence="6">
    <location>
        <position position="1"/>
    </location>
</feature>
<dbReference type="PaxDb" id="35128-Thaps263622"/>
<dbReference type="EMBL" id="CM000646">
    <property type="protein sequence ID" value="EED89774.1"/>
    <property type="molecule type" value="Genomic_DNA"/>
</dbReference>
<dbReference type="GeneID" id="7447014"/>
<dbReference type="GO" id="GO:0005975">
    <property type="term" value="P:carbohydrate metabolic process"/>
    <property type="evidence" value="ECO:0007669"/>
    <property type="project" value="InterPro"/>
</dbReference>
<dbReference type="Proteomes" id="UP000001449">
    <property type="component" value="Chromosome 10"/>
</dbReference>
<evidence type="ECO:0000256" key="1">
    <source>
        <dbReference type="ARBA" id="ARBA00022801"/>
    </source>
</evidence>
<dbReference type="eggNOG" id="KOG2806">
    <property type="taxonomic scope" value="Eukaryota"/>
</dbReference>
<dbReference type="GO" id="GO:0005576">
    <property type="term" value="C:extracellular region"/>
    <property type="evidence" value="ECO:0000318"/>
    <property type="project" value="GO_Central"/>
</dbReference>
<organism evidence="6 7">
    <name type="scientific">Thalassiosira pseudonana</name>
    <name type="common">Marine diatom</name>
    <name type="synonym">Cyclotella nana</name>
    <dbReference type="NCBI Taxonomy" id="35128"/>
    <lineage>
        <taxon>Eukaryota</taxon>
        <taxon>Sar</taxon>
        <taxon>Stramenopiles</taxon>
        <taxon>Ochrophyta</taxon>
        <taxon>Bacillariophyta</taxon>
        <taxon>Coscinodiscophyceae</taxon>
        <taxon>Thalassiosirophycidae</taxon>
        <taxon>Thalassiosirales</taxon>
        <taxon>Thalassiosiraceae</taxon>
        <taxon>Thalassiosira</taxon>
    </lineage>
</organism>
<dbReference type="GO" id="GO:0004568">
    <property type="term" value="F:chitinase activity"/>
    <property type="evidence" value="ECO:0000318"/>
    <property type="project" value="GO_Central"/>
</dbReference>
<dbReference type="InterPro" id="IPR017853">
    <property type="entry name" value="GH"/>
</dbReference>
<keyword evidence="7" id="KW-1185">Reference proteome</keyword>
<reference evidence="6 7" key="2">
    <citation type="journal article" date="2008" name="Nature">
        <title>The Phaeodactylum genome reveals the evolutionary history of diatom genomes.</title>
        <authorList>
            <person name="Bowler C."/>
            <person name="Allen A.E."/>
            <person name="Badger J.H."/>
            <person name="Grimwood J."/>
            <person name="Jabbari K."/>
            <person name="Kuo A."/>
            <person name="Maheswari U."/>
            <person name="Martens C."/>
            <person name="Maumus F."/>
            <person name="Otillar R.P."/>
            <person name="Rayko E."/>
            <person name="Salamov A."/>
            <person name="Vandepoele K."/>
            <person name="Beszteri B."/>
            <person name="Gruber A."/>
            <person name="Heijde M."/>
            <person name="Katinka M."/>
            <person name="Mock T."/>
            <person name="Valentin K."/>
            <person name="Verret F."/>
            <person name="Berges J.A."/>
            <person name="Brownlee C."/>
            <person name="Cadoret J.P."/>
            <person name="Chiovitti A."/>
            <person name="Choi C.J."/>
            <person name="Coesel S."/>
            <person name="De Martino A."/>
            <person name="Detter J.C."/>
            <person name="Durkin C."/>
            <person name="Falciatore A."/>
            <person name="Fournet J."/>
            <person name="Haruta M."/>
            <person name="Huysman M.J."/>
            <person name="Jenkins B.D."/>
            <person name="Jiroutova K."/>
            <person name="Jorgensen R.E."/>
            <person name="Joubert Y."/>
            <person name="Kaplan A."/>
            <person name="Kroger N."/>
            <person name="Kroth P.G."/>
            <person name="La Roche J."/>
            <person name="Lindquist E."/>
            <person name="Lommer M."/>
            <person name="Martin-Jezequel V."/>
            <person name="Lopez P.J."/>
            <person name="Lucas S."/>
            <person name="Mangogna M."/>
            <person name="McGinnis K."/>
            <person name="Medlin L.K."/>
            <person name="Montsant A."/>
            <person name="Oudot-Le Secq M.P."/>
            <person name="Napoli C."/>
            <person name="Obornik M."/>
            <person name="Parker M.S."/>
            <person name="Petit J.L."/>
            <person name="Porcel B.M."/>
            <person name="Poulsen N."/>
            <person name="Robison M."/>
            <person name="Rychlewski L."/>
            <person name="Rynearson T.A."/>
            <person name="Schmutz J."/>
            <person name="Shapiro H."/>
            <person name="Siaut M."/>
            <person name="Stanley M."/>
            <person name="Sussman M.R."/>
            <person name="Taylor A.R."/>
            <person name="Vardi A."/>
            <person name="von Dassow P."/>
            <person name="Vyverman W."/>
            <person name="Willis A."/>
            <person name="Wyrwicz L.S."/>
            <person name="Rokhsar D.S."/>
            <person name="Weissenbach J."/>
            <person name="Armbrust E.V."/>
            <person name="Green B.R."/>
            <person name="Van de Peer Y."/>
            <person name="Grigoriev I.V."/>
        </authorList>
    </citation>
    <scope>NUCLEOTIDE SEQUENCE [LARGE SCALE GENOMIC DNA]</scope>
    <source>
        <strain evidence="6 7">CCMP1335</strain>
    </source>
</reference>
<accession>B8C915</accession>
<feature type="non-terminal residue" evidence="6">
    <location>
        <position position="282"/>
    </location>
</feature>
<comment type="similarity">
    <text evidence="4">Belongs to the glycosyl hydrolase 18 family.</text>
</comment>
<name>B8C915_THAPS</name>
<sequence length="282" mass="31331">EIWPSIGGWSLSDPFPEMAKDPVARENFAKNCVLLIEAYGFDGIDIDWEYPGYDEHSGTPDDTESYSLLLKAVREHLDELGEKTGKFYGLSSALPCGTSHIENIDIPTAAKYLTELNLMTYDFFGTWSETVGVNAPLYDQDWGGEGAKDFSVDGCVRKWIAGGGSASAINIGLPFYGRGFLKAKGLNEEHGGKPDKNLWYLDEGSPQYYNIVEKLPDLVSIRHEPTFTQYAYNDRMVDIGGIQTEVGGVVSYDDEEAICDKTQYCLEHDLNGFIIWEVSGDL</sequence>
<dbReference type="InterPro" id="IPR001579">
    <property type="entry name" value="Glyco_hydro_18_chit_AS"/>
</dbReference>
<keyword evidence="1 3" id="KW-0378">Hydrolase</keyword>
<dbReference type="AlphaFoldDB" id="B8C915"/>
<dbReference type="InterPro" id="IPR011583">
    <property type="entry name" value="Chitinase_II/V-like_cat"/>
</dbReference>
<reference evidence="6 7" key="1">
    <citation type="journal article" date="2004" name="Science">
        <title>The genome of the diatom Thalassiosira pseudonana: ecology, evolution, and metabolism.</title>
        <authorList>
            <person name="Armbrust E.V."/>
            <person name="Berges J.A."/>
            <person name="Bowler C."/>
            <person name="Green B.R."/>
            <person name="Martinez D."/>
            <person name="Putnam N.H."/>
            <person name="Zhou S."/>
            <person name="Allen A.E."/>
            <person name="Apt K.E."/>
            <person name="Bechner M."/>
            <person name="Brzezinski M.A."/>
            <person name="Chaal B.K."/>
            <person name="Chiovitti A."/>
            <person name="Davis A.K."/>
            <person name="Demarest M.S."/>
            <person name="Detter J.C."/>
            <person name="Glavina T."/>
            <person name="Goodstein D."/>
            <person name="Hadi M.Z."/>
            <person name="Hellsten U."/>
            <person name="Hildebrand M."/>
            <person name="Jenkins B.D."/>
            <person name="Jurka J."/>
            <person name="Kapitonov V.V."/>
            <person name="Kroger N."/>
            <person name="Lau W.W."/>
            <person name="Lane T.W."/>
            <person name="Larimer F.W."/>
            <person name="Lippmeier J.C."/>
            <person name="Lucas S."/>
            <person name="Medina M."/>
            <person name="Montsant A."/>
            <person name="Obornik M."/>
            <person name="Parker M.S."/>
            <person name="Palenik B."/>
            <person name="Pazour G.J."/>
            <person name="Richardson P.M."/>
            <person name="Rynearson T.A."/>
            <person name="Saito M.A."/>
            <person name="Schwartz D.C."/>
            <person name="Thamatrakoln K."/>
            <person name="Valentin K."/>
            <person name="Vardi A."/>
            <person name="Wilkerson F.P."/>
            <person name="Rokhsar D.S."/>
        </authorList>
    </citation>
    <scope>NUCLEOTIDE SEQUENCE [LARGE SCALE GENOMIC DNA]</scope>
    <source>
        <strain evidence="6 7">CCMP1335</strain>
    </source>
</reference>
<evidence type="ECO:0000256" key="2">
    <source>
        <dbReference type="ARBA" id="ARBA00023295"/>
    </source>
</evidence>
<dbReference type="PROSITE" id="PS51910">
    <property type="entry name" value="GH18_2"/>
    <property type="match status" value="1"/>
</dbReference>
<evidence type="ECO:0000313" key="7">
    <source>
        <dbReference type="Proteomes" id="UP000001449"/>
    </source>
</evidence>
<dbReference type="InterPro" id="IPR050314">
    <property type="entry name" value="Glycosyl_Hydrlase_18"/>
</dbReference>
<evidence type="ECO:0000256" key="3">
    <source>
        <dbReference type="RuleBase" id="RU000489"/>
    </source>
</evidence>
<dbReference type="RefSeq" id="XP_002292578.1">
    <property type="nucleotide sequence ID" value="XM_002292542.1"/>
</dbReference>
<dbReference type="GO" id="GO:0008061">
    <property type="term" value="F:chitin binding"/>
    <property type="evidence" value="ECO:0007669"/>
    <property type="project" value="InterPro"/>
</dbReference>
<protein>
    <recommendedName>
        <fullName evidence="5">GH18 domain-containing protein</fullName>
    </recommendedName>
</protein>
<gene>
    <name evidence="6" type="ORF">THAPSDRAFT_263622</name>
</gene>
<dbReference type="PANTHER" id="PTHR11177:SF317">
    <property type="entry name" value="CHITINASE 12-RELATED"/>
    <property type="match status" value="1"/>
</dbReference>
<feature type="domain" description="GH18" evidence="5">
    <location>
        <begin position="1"/>
        <end position="282"/>
    </location>
</feature>
<dbReference type="InterPro" id="IPR001223">
    <property type="entry name" value="Glyco_hydro18_cat"/>
</dbReference>
<proteinExistence type="inferred from homology"/>
<dbReference type="SMART" id="SM00636">
    <property type="entry name" value="Glyco_18"/>
    <property type="match status" value="1"/>
</dbReference>